<name>A0A1H4FVB7_9BACI</name>
<sequence>MSDPIEISRITIIQEERPNRRAYIADFEEPVHYGVHGGVKDFYKAVPETEHPSTLDHIVSAAGG</sequence>
<protein>
    <submittedName>
        <fullName evidence="1">Uncharacterized protein</fullName>
    </submittedName>
</protein>
<evidence type="ECO:0000313" key="2">
    <source>
        <dbReference type="Proteomes" id="UP000198584"/>
    </source>
</evidence>
<organism evidence="1 2">
    <name type="scientific">Thalassobacillus cyri</name>
    <dbReference type="NCBI Taxonomy" id="571932"/>
    <lineage>
        <taxon>Bacteria</taxon>
        <taxon>Bacillati</taxon>
        <taxon>Bacillota</taxon>
        <taxon>Bacilli</taxon>
        <taxon>Bacillales</taxon>
        <taxon>Bacillaceae</taxon>
        <taxon>Thalassobacillus</taxon>
    </lineage>
</organism>
<accession>A0A1H4FVB7</accession>
<dbReference type="RefSeq" id="WP_093045701.1">
    <property type="nucleotide sequence ID" value="NZ_FNQR01000012.1"/>
</dbReference>
<reference evidence="1 2" key="1">
    <citation type="submission" date="2016-10" db="EMBL/GenBank/DDBJ databases">
        <authorList>
            <person name="de Groot N.N."/>
        </authorList>
    </citation>
    <scope>NUCLEOTIDE SEQUENCE [LARGE SCALE GENOMIC DNA]</scope>
    <source>
        <strain evidence="1 2">CCM7597</strain>
    </source>
</reference>
<dbReference type="Proteomes" id="UP000198584">
    <property type="component" value="Unassembled WGS sequence"/>
</dbReference>
<gene>
    <name evidence="1" type="ORF">SAMN05421743_112118</name>
</gene>
<dbReference type="EMBL" id="FNQR01000012">
    <property type="protein sequence ID" value="SEB00452.1"/>
    <property type="molecule type" value="Genomic_DNA"/>
</dbReference>
<dbReference type="OrthoDB" id="2428511at2"/>
<keyword evidence="2" id="KW-1185">Reference proteome</keyword>
<proteinExistence type="predicted"/>
<evidence type="ECO:0000313" key="1">
    <source>
        <dbReference type="EMBL" id="SEB00452.1"/>
    </source>
</evidence>
<dbReference type="AlphaFoldDB" id="A0A1H4FVB7"/>